<protein>
    <submittedName>
        <fullName evidence="5">Polysaccharide export protein</fullName>
    </submittedName>
</protein>
<dbReference type="InterPro" id="IPR019554">
    <property type="entry name" value="Soluble_ligand-bd"/>
</dbReference>
<dbReference type="InterPro" id="IPR003715">
    <property type="entry name" value="Poly_export_N"/>
</dbReference>
<feature type="domain" description="Soluble ligand binding" evidence="4">
    <location>
        <begin position="471"/>
        <end position="514"/>
    </location>
</feature>
<keyword evidence="6" id="KW-1185">Reference proteome</keyword>
<feature type="region of interest" description="Disordered" evidence="2">
    <location>
        <begin position="1"/>
        <end position="67"/>
    </location>
</feature>
<accession>A0ABS7F3D6</accession>
<dbReference type="Gene3D" id="3.10.560.10">
    <property type="entry name" value="Outer membrane lipoprotein wza domain like"/>
    <property type="match status" value="2"/>
</dbReference>
<dbReference type="PANTHER" id="PTHR33619">
    <property type="entry name" value="POLYSACCHARIDE EXPORT PROTEIN GFCE-RELATED"/>
    <property type="match status" value="1"/>
</dbReference>
<dbReference type="InterPro" id="IPR049712">
    <property type="entry name" value="Poly_export"/>
</dbReference>
<evidence type="ECO:0000259" key="4">
    <source>
        <dbReference type="Pfam" id="PF10531"/>
    </source>
</evidence>
<sequence>MQAQQGATQPPPPPGTVPAASPAPSGLLFDERSLADIPGPARNRERLGQPTEAEGGPRLVPPLGDLGRTSGPATAVFGAALFTGQPTTSSDAPNPNYVLAPGDRVSVRAWGAVDAEVVAVVDPQGNIFIPNVGPVPLAGVRVGDLQSVVSAAIQRVYTQQVQVYATVLSTQRIGVFVTGFVRLPGRYAGAASDSLLDFLVRAGGVDPGRGSFRDITLQRGGRTVATVDLYRFLLEGHLPALRLQEGDTIVVGRQRALIGADGAVRNNFLFEAAGRGGMSGRELIEYARPLPSATNAVVRGVRGAVPFSRYVSLQELAGMQLLDQDTVTFAADAAQRTIRITVEGSRLYPSVLVADRDVQLCEILDHIAVDPALADTRSVFLLRPRLAAQQQRAINEALDRLERQLFMAVSPTTGVANIRASEAQLVASYISRARRVQPEGRLVVSDEDGHCVPVRMEDGDIVVIPERSSSVLVTGEVTMPQAVVWREGWRISDYVRAAGGFTPRGNSSTLMIRRPSGQTLLDPDAAPRPGDELIALPYLDPKYQQIASDLLALVFQIAVATRVFQ</sequence>
<dbReference type="PANTHER" id="PTHR33619:SF3">
    <property type="entry name" value="POLYSACCHARIDE EXPORT PROTEIN GFCE-RELATED"/>
    <property type="match status" value="1"/>
</dbReference>
<comment type="caution">
    <text evidence="5">The sequence shown here is derived from an EMBL/GenBank/DDBJ whole genome shotgun (WGS) entry which is preliminary data.</text>
</comment>
<feature type="domain" description="Polysaccharide export protein N-terminal" evidence="3">
    <location>
        <begin position="92"/>
        <end position="167"/>
    </location>
</feature>
<proteinExistence type="predicted"/>
<name>A0ABS7F3D6_9PROT</name>
<dbReference type="Pfam" id="PF02563">
    <property type="entry name" value="Poly_export"/>
    <property type="match status" value="1"/>
</dbReference>
<reference evidence="5 6" key="1">
    <citation type="submission" date="2021-08" db="EMBL/GenBank/DDBJ databases">
        <title>Caldovatus sediminis gen. nov., sp. nov., a moderately thermophilic bacterium isolated from a hot spring.</title>
        <authorList>
            <person name="Hu C.-J."/>
            <person name="Li W.-J."/>
            <person name="Xian W.-D."/>
        </authorList>
    </citation>
    <scope>NUCLEOTIDE SEQUENCE [LARGE SCALE GENOMIC DNA]</scope>
    <source>
        <strain evidence="5 6">SYSU G05006</strain>
    </source>
</reference>
<evidence type="ECO:0000313" key="6">
    <source>
        <dbReference type="Proteomes" id="UP001519924"/>
    </source>
</evidence>
<organism evidence="5 6">
    <name type="scientific">Caldovatus aquaticus</name>
    <dbReference type="NCBI Taxonomy" id="2865671"/>
    <lineage>
        <taxon>Bacteria</taxon>
        <taxon>Pseudomonadati</taxon>
        <taxon>Pseudomonadota</taxon>
        <taxon>Alphaproteobacteria</taxon>
        <taxon>Acetobacterales</taxon>
        <taxon>Roseomonadaceae</taxon>
        <taxon>Caldovatus</taxon>
    </lineage>
</organism>
<evidence type="ECO:0000256" key="1">
    <source>
        <dbReference type="ARBA" id="ARBA00022729"/>
    </source>
</evidence>
<dbReference type="Proteomes" id="UP001519924">
    <property type="component" value="Unassembled WGS sequence"/>
</dbReference>
<keyword evidence="1" id="KW-0732">Signal</keyword>
<dbReference type="Pfam" id="PF10531">
    <property type="entry name" value="SLBB"/>
    <property type="match status" value="1"/>
</dbReference>
<evidence type="ECO:0000313" key="5">
    <source>
        <dbReference type="EMBL" id="MBW8270089.1"/>
    </source>
</evidence>
<dbReference type="EMBL" id="JAHZUY010000029">
    <property type="protein sequence ID" value="MBW8270089.1"/>
    <property type="molecule type" value="Genomic_DNA"/>
</dbReference>
<evidence type="ECO:0000259" key="3">
    <source>
        <dbReference type="Pfam" id="PF02563"/>
    </source>
</evidence>
<evidence type="ECO:0000256" key="2">
    <source>
        <dbReference type="SAM" id="MobiDB-lite"/>
    </source>
</evidence>
<gene>
    <name evidence="5" type="ORF">K1J50_11390</name>
</gene>